<organism evidence="1 2">
    <name type="scientific">Trifolium pratense</name>
    <name type="common">Red clover</name>
    <dbReference type="NCBI Taxonomy" id="57577"/>
    <lineage>
        <taxon>Eukaryota</taxon>
        <taxon>Viridiplantae</taxon>
        <taxon>Streptophyta</taxon>
        <taxon>Embryophyta</taxon>
        <taxon>Tracheophyta</taxon>
        <taxon>Spermatophyta</taxon>
        <taxon>Magnoliopsida</taxon>
        <taxon>eudicotyledons</taxon>
        <taxon>Gunneridae</taxon>
        <taxon>Pentapetalae</taxon>
        <taxon>rosids</taxon>
        <taxon>fabids</taxon>
        <taxon>Fabales</taxon>
        <taxon>Fabaceae</taxon>
        <taxon>Papilionoideae</taxon>
        <taxon>50 kb inversion clade</taxon>
        <taxon>NPAAA clade</taxon>
        <taxon>Hologalegina</taxon>
        <taxon>IRL clade</taxon>
        <taxon>Trifolieae</taxon>
        <taxon>Trifolium</taxon>
    </lineage>
</organism>
<protein>
    <submittedName>
        <fullName evidence="1">Uncharacterized protein</fullName>
    </submittedName>
</protein>
<name>A0ACB0KHN9_TRIPR</name>
<dbReference type="Proteomes" id="UP001177021">
    <property type="component" value="Unassembled WGS sequence"/>
</dbReference>
<gene>
    <name evidence="1" type="ORF">MILVUS5_LOCUS23464</name>
</gene>
<accession>A0ACB0KHN9</accession>
<evidence type="ECO:0000313" key="1">
    <source>
        <dbReference type="EMBL" id="CAJ2656797.1"/>
    </source>
</evidence>
<keyword evidence="2" id="KW-1185">Reference proteome</keyword>
<reference evidence="1" key="1">
    <citation type="submission" date="2023-10" db="EMBL/GenBank/DDBJ databases">
        <authorList>
            <person name="Rodriguez Cubillos JULIANA M."/>
            <person name="De Vega J."/>
        </authorList>
    </citation>
    <scope>NUCLEOTIDE SEQUENCE</scope>
</reference>
<evidence type="ECO:0000313" key="2">
    <source>
        <dbReference type="Proteomes" id="UP001177021"/>
    </source>
</evidence>
<proteinExistence type="predicted"/>
<sequence>MSFIFLFLSPVTGFVLIEYTIYFFIFYLHLTFQASSFSPSQTFNFLSSSAKLNSKRHDLPYSIQNPKISIFPIINRTHKRDVDKNDLNRKRISQIDRRNCRKSE</sequence>
<comment type="caution">
    <text evidence="1">The sequence shown here is derived from an EMBL/GenBank/DDBJ whole genome shotgun (WGS) entry which is preliminary data.</text>
</comment>
<dbReference type="EMBL" id="CASHSV030000248">
    <property type="protein sequence ID" value="CAJ2656797.1"/>
    <property type="molecule type" value="Genomic_DNA"/>
</dbReference>